<evidence type="ECO:0000256" key="1">
    <source>
        <dbReference type="SAM" id="MobiDB-lite"/>
    </source>
</evidence>
<dbReference type="Proteomes" id="UP000248330">
    <property type="component" value="Unassembled WGS sequence"/>
</dbReference>
<dbReference type="Gene3D" id="1.10.10.10">
    <property type="entry name" value="Winged helix-like DNA-binding domain superfamily/Winged helix DNA-binding domain"/>
    <property type="match status" value="1"/>
</dbReference>
<feature type="region of interest" description="Disordered" evidence="1">
    <location>
        <begin position="1"/>
        <end position="23"/>
    </location>
</feature>
<dbReference type="GO" id="GO:0006313">
    <property type="term" value="P:DNA transposition"/>
    <property type="evidence" value="ECO:0007669"/>
    <property type="project" value="InterPro"/>
</dbReference>
<name>A0A318E3G3_9GAMM</name>
<protein>
    <submittedName>
        <fullName evidence="2">Transposase-like protein</fullName>
    </submittedName>
</protein>
<keyword evidence="3" id="KW-1185">Reference proteome</keyword>
<dbReference type="AlphaFoldDB" id="A0A318E3G3"/>
<dbReference type="EMBL" id="QICN01000034">
    <property type="protein sequence ID" value="PXV62430.1"/>
    <property type="molecule type" value="Genomic_DNA"/>
</dbReference>
<proteinExistence type="predicted"/>
<dbReference type="GO" id="GO:0004803">
    <property type="term" value="F:transposase activity"/>
    <property type="evidence" value="ECO:0007669"/>
    <property type="project" value="InterPro"/>
</dbReference>
<gene>
    <name evidence="2" type="ORF">C8D93_1341</name>
</gene>
<reference evidence="2 3" key="1">
    <citation type="submission" date="2018-04" db="EMBL/GenBank/DDBJ databases">
        <title>Genomic Encyclopedia of Type Strains, Phase IV (KMG-IV): sequencing the most valuable type-strain genomes for metagenomic binning, comparative biology and taxonomic classification.</title>
        <authorList>
            <person name="Goeker M."/>
        </authorList>
    </citation>
    <scope>NUCLEOTIDE SEQUENCE [LARGE SCALE GENOMIC DNA]</scope>
    <source>
        <strain evidence="2 3">DSM 104150</strain>
    </source>
</reference>
<dbReference type="Pfam" id="PF01527">
    <property type="entry name" value="HTH_Tnp_1"/>
    <property type="match status" value="1"/>
</dbReference>
<sequence>MFCSNQTAPVAPKEEQMRRPRRNHTPAFKAKVALAAIKGEKTLAQLAEQFDIHPNQITQWKTQLLQKAVESFMTPAERTATHGPSVTDLQAKIGQLTMENDFLERALDRVHGPSAKR</sequence>
<evidence type="ECO:0000313" key="2">
    <source>
        <dbReference type="EMBL" id="PXV62430.1"/>
    </source>
</evidence>
<dbReference type="SUPFAM" id="SSF48295">
    <property type="entry name" value="TrpR-like"/>
    <property type="match status" value="1"/>
</dbReference>
<comment type="caution">
    <text evidence="2">The sequence shown here is derived from an EMBL/GenBank/DDBJ whole genome shotgun (WGS) entry which is preliminary data.</text>
</comment>
<dbReference type="InterPro" id="IPR002514">
    <property type="entry name" value="Transposase_8"/>
</dbReference>
<evidence type="ECO:0000313" key="3">
    <source>
        <dbReference type="Proteomes" id="UP000248330"/>
    </source>
</evidence>
<dbReference type="InterPro" id="IPR010921">
    <property type="entry name" value="Trp_repressor/repl_initiator"/>
</dbReference>
<accession>A0A318E3G3</accession>
<dbReference type="InterPro" id="IPR036388">
    <property type="entry name" value="WH-like_DNA-bd_sf"/>
</dbReference>
<organism evidence="2 3">
    <name type="scientific">Sinimarinibacterium flocculans</name>
    <dbReference type="NCBI Taxonomy" id="985250"/>
    <lineage>
        <taxon>Bacteria</taxon>
        <taxon>Pseudomonadati</taxon>
        <taxon>Pseudomonadota</taxon>
        <taxon>Gammaproteobacteria</taxon>
        <taxon>Nevskiales</taxon>
        <taxon>Nevskiaceae</taxon>
        <taxon>Sinimarinibacterium</taxon>
    </lineage>
</organism>
<dbReference type="GO" id="GO:0043565">
    <property type="term" value="F:sequence-specific DNA binding"/>
    <property type="evidence" value="ECO:0007669"/>
    <property type="project" value="InterPro"/>
</dbReference>